<gene>
    <name evidence="1" type="ORF">FOY51_03300</name>
</gene>
<reference evidence="1 2" key="1">
    <citation type="submission" date="2019-07" db="EMBL/GenBank/DDBJ databases">
        <title>Rhodococcus cavernicolus sp. nov., isolated from a cave.</title>
        <authorList>
            <person name="Lee S.D."/>
        </authorList>
    </citation>
    <scope>NUCLEOTIDE SEQUENCE [LARGE SCALE GENOMIC DNA]</scope>
    <source>
        <strain evidence="1 2">C1-24</strain>
    </source>
</reference>
<dbReference type="InterPro" id="IPR016516">
    <property type="entry name" value="UCP07580"/>
</dbReference>
<evidence type="ECO:0000313" key="1">
    <source>
        <dbReference type="EMBL" id="KAA0024955.1"/>
    </source>
</evidence>
<accession>A0A5A7SKG5</accession>
<dbReference type="EMBL" id="VLNY01000001">
    <property type="protein sequence ID" value="KAA0024955.1"/>
    <property type="molecule type" value="Genomic_DNA"/>
</dbReference>
<dbReference type="OrthoDB" id="4760165at2"/>
<sequence>MSTQTIDSSQLLLQARHVEFDWTNVPTTYVPADPFSTHVFNVLHMLLPAGEEWFVETFKEALPLITDEKLREDVIGFIGQEAMHAEAHTGVLEHLENHGIDAKPYTDQMHWIFGKLLGPRPITELREQNYLIERLAIIAAVEHVTAFLGDWVLNADGLDRVGVDPTMLDLLRWHGAEEVEHRAVAYDVLCHFDDSYFRRARTQLLVSPILVWLWIRGVRFLMSHDPELVDRPRRERKPHWSDLFAASKRGVLPGPVEIVQRMSTYFLPGYHPSREGSTEQAIHYLASSPAARAAAH</sequence>
<comment type="caution">
    <text evidence="1">The sequence shown here is derived from an EMBL/GenBank/DDBJ whole genome shotgun (WGS) entry which is preliminary data.</text>
</comment>
<dbReference type="PANTHER" id="PTHR39456">
    <property type="entry name" value="METAL-DEPENDENT HYDROLASE"/>
    <property type="match status" value="1"/>
</dbReference>
<proteinExistence type="predicted"/>
<dbReference type="AlphaFoldDB" id="A0A5A7SKG5"/>
<dbReference type="Pfam" id="PF10118">
    <property type="entry name" value="Metal_hydrol"/>
    <property type="match status" value="1"/>
</dbReference>
<name>A0A5A7SKG5_9NOCA</name>
<keyword evidence="1" id="KW-0378">Hydrolase</keyword>
<evidence type="ECO:0000313" key="2">
    <source>
        <dbReference type="Proteomes" id="UP000322244"/>
    </source>
</evidence>
<dbReference type="PANTHER" id="PTHR39456:SF1">
    <property type="entry name" value="METAL-DEPENDENT HYDROLASE"/>
    <property type="match status" value="1"/>
</dbReference>
<protein>
    <submittedName>
        <fullName evidence="1">Metal-dependent hydrolase</fullName>
    </submittedName>
</protein>
<dbReference type="Proteomes" id="UP000322244">
    <property type="component" value="Unassembled WGS sequence"/>
</dbReference>
<dbReference type="RefSeq" id="WP_149428731.1">
    <property type="nucleotide sequence ID" value="NZ_VLNY01000001.1"/>
</dbReference>
<dbReference type="PIRSF" id="PIRSF007580">
    <property type="entry name" value="UCP07580"/>
    <property type="match status" value="1"/>
</dbReference>
<organism evidence="1 2">
    <name type="scientific">Antrihabitans cavernicola</name>
    <dbReference type="NCBI Taxonomy" id="2495913"/>
    <lineage>
        <taxon>Bacteria</taxon>
        <taxon>Bacillati</taxon>
        <taxon>Actinomycetota</taxon>
        <taxon>Actinomycetes</taxon>
        <taxon>Mycobacteriales</taxon>
        <taxon>Nocardiaceae</taxon>
        <taxon>Antrihabitans</taxon>
    </lineage>
</organism>
<dbReference type="GO" id="GO:0016787">
    <property type="term" value="F:hydrolase activity"/>
    <property type="evidence" value="ECO:0007669"/>
    <property type="project" value="UniProtKB-KW"/>
</dbReference>
<keyword evidence="2" id="KW-1185">Reference proteome</keyword>